<dbReference type="GO" id="GO:0006509">
    <property type="term" value="P:membrane protein ectodomain proteolysis"/>
    <property type="evidence" value="ECO:0007669"/>
    <property type="project" value="TreeGrafter"/>
</dbReference>
<dbReference type="CDD" id="cd04272">
    <property type="entry name" value="ZnMc_salivary_gland_MPs"/>
    <property type="match status" value="1"/>
</dbReference>
<feature type="signal peptide" evidence="6">
    <location>
        <begin position="1"/>
        <end position="16"/>
    </location>
</feature>
<evidence type="ECO:0000256" key="6">
    <source>
        <dbReference type="SAM" id="SignalP"/>
    </source>
</evidence>
<keyword evidence="4" id="KW-0482">Metalloprotease</keyword>
<feature type="binding site" evidence="5">
    <location>
        <position position="327"/>
    </location>
    <ligand>
        <name>Zn(2+)</name>
        <dbReference type="ChEBI" id="CHEBI:29105"/>
        <note>catalytic</note>
    </ligand>
</feature>
<dbReference type="PANTHER" id="PTHR11905:SF159">
    <property type="entry name" value="ADAM METALLOPROTEASE"/>
    <property type="match status" value="1"/>
</dbReference>
<dbReference type="InterPro" id="IPR024079">
    <property type="entry name" value="MetalloPept_cat_dom_sf"/>
</dbReference>
<dbReference type="GO" id="GO:0004222">
    <property type="term" value="F:metalloendopeptidase activity"/>
    <property type="evidence" value="ECO:0007669"/>
    <property type="project" value="InterPro"/>
</dbReference>
<comment type="caution">
    <text evidence="5">Lacks conserved residue(s) required for the propagation of feature annotation.</text>
</comment>
<protein>
    <submittedName>
        <fullName evidence="8">Reprolysin</fullName>
    </submittedName>
</protein>
<dbReference type="Gene3D" id="3.40.390.10">
    <property type="entry name" value="Collagenase (Catalytic Domain)"/>
    <property type="match status" value="1"/>
</dbReference>
<dbReference type="Pfam" id="PF13688">
    <property type="entry name" value="Reprolysin_5"/>
    <property type="match status" value="1"/>
</dbReference>
<feature type="domain" description="Peptidase M12B" evidence="7">
    <location>
        <begin position="181"/>
        <end position="387"/>
    </location>
</feature>
<dbReference type="Gene3D" id="3.40.1620.60">
    <property type="match status" value="1"/>
</dbReference>
<evidence type="ECO:0000256" key="4">
    <source>
        <dbReference type="ARBA" id="ARBA00023049"/>
    </source>
</evidence>
<accession>A0A224YQD5</accession>
<keyword evidence="5" id="KW-0479">Metal-binding</keyword>
<keyword evidence="2" id="KW-0378">Hydrolase</keyword>
<keyword evidence="6" id="KW-0732">Signal</keyword>
<dbReference type="EMBL" id="GFPF01004904">
    <property type="protein sequence ID" value="MAA16050.1"/>
    <property type="molecule type" value="Transcribed_RNA"/>
</dbReference>
<feature type="binding site" evidence="5">
    <location>
        <position position="337"/>
    </location>
    <ligand>
        <name>Zn(2+)</name>
        <dbReference type="ChEBI" id="CHEBI:29105"/>
        <note>catalytic</note>
    </ligand>
</feature>
<dbReference type="PANTHER" id="PTHR11905">
    <property type="entry name" value="ADAM A DISINTEGRIN AND METALLOPROTEASE DOMAIN"/>
    <property type="match status" value="1"/>
</dbReference>
<proteinExistence type="predicted"/>
<feature type="binding site" evidence="5">
    <location>
        <position position="331"/>
    </location>
    <ligand>
        <name>Zn(2+)</name>
        <dbReference type="ChEBI" id="CHEBI:29105"/>
        <note>catalytic</note>
    </ligand>
</feature>
<dbReference type="SUPFAM" id="SSF55486">
    <property type="entry name" value="Metalloproteases ('zincins'), catalytic domain"/>
    <property type="match status" value="1"/>
</dbReference>
<dbReference type="InterPro" id="IPR034030">
    <property type="entry name" value="ZnMc_salivary_gland_MPs"/>
</dbReference>
<dbReference type="GO" id="GO:0046872">
    <property type="term" value="F:metal ion binding"/>
    <property type="evidence" value="ECO:0007669"/>
    <property type="project" value="UniProtKB-KW"/>
</dbReference>
<keyword evidence="1" id="KW-0645">Protease</keyword>
<dbReference type="PROSITE" id="PS50215">
    <property type="entry name" value="ADAM_MEPRO"/>
    <property type="match status" value="1"/>
</dbReference>
<evidence type="ECO:0000313" key="8">
    <source>
        <dbReference type="EMBL" id="MAA16050.1"/>
    </source>
</evidence>
<dbReference type="AlphaFoldDB" id="A0A224YQD5"/>
<feature type="active site" evidence="5">
    <location>
        <position position="328"/>
    </location>
</feature>
<organism evidence="8">
    <name type="scientific">Rhipicephalus zambeziensis</name>
    <dbReference type="NCBI Taxonomy" id="60191"/>
    <lineage>
        <taxon>Eukaryota</taxon>
        <taxon>Metazoa</taxon>
        <taxon>Ecdysozoa</taxon>
        <taxon>Arthropoda</taxon>
        <taxon>Chelicerata</taxon>
        <taxon>Arachnida</taxon>
        <taxon>Acari</taxon>
        <taxon>Parasitiformes</taxon>
        <taxon>Ixodida</taxon>
        <taxon>Ixodoidea</taxon>
        <taxon>Ixodidae</taxon>
        <taxon>Rhipicephalinae</taxon>
        <taxon>Rhipicephalus</taxon>
        <taxon>Rhipicephalus</taxon>
    </lineage>
</organism>
<evidence type="ECO:0000256" key="1">
    <source>
        <dbReference type="ARBA" id="ARBA00022670"/>
    </source>
</evidence>
<evidence type="ECO:0000256" key="5">
    <source>
        <dbReference type="PROSITE-ProRule" id="PRU00276"/>
    </source>
</evidence>
<keyword evidence="3 5" id="KW-0862">Zinc</keyword>
<evidence type="ECO:0000259" key="7">
    <source>
        <dbReference type="PROSITE" id="PS50215"/>
    </source>
</evidence>
<dbReference type="InterPro" id="IPR001590">
    <property type="entry name" value="Peptidase_M12B"/>
</dbReference>
<evidence type="ECO:0000256" key="2">
    <source>
        <dbReference type="ARBA" id="ARBA00022801"/>
    </source>
</evidence>
<feature type="chain" id="PRO_5013234247" evidence="6">
    <location>
        <begin position="17"/>
        <end position="476"/>
    </location>
</feature>
<sequence>MLLIMFILPFLQSSHAAEEFYVYPTLLQQRDAAFDLVVHLNDKIMLNLERSAVLADELHFVTTNDEGDVLELVDTSAIQKTLYHDARRQSSVRVRQQGGLVEVEGVIDSKLRIKPLPEGERSSHGQLLHKVYEVHESQNGSLFLQDMARQRSGNEDSEEGDHQQLEAQHRVEGRNLNGKLFTVELHVISDKVHQGSFTKNEELIAYAAVMSNAVNLKYLEMQNPRIQFKLVGITRNRDDSFVRGSKDTIESQPTLDGLGDHYRNGRVPGDPDLVFLLTGRDMTRIMDGRLDKSITGLAFLGQVCRGGRVGEGEDTATSFSGVRTMAHELAHIMGAPHDETPKCPWELGYLMSYVDGGERQYRLSSCSEERIRGSLVNLPQRCFDEQSRVNYMSRYRKYPGQTIRPVHFCRMLVKVHKKSTKVIPEKLPHLSTRCKMNCCKIAPSFGRSCLQVPIPEGMECMKGKTCKRGKCGNHNW</sequence>
<name>A0A224YQD5_9ACAR</name>
<reference evidence="8" key="1">
    <citation type="journal article" date="2017" name="Parasit. Vectors">
        <title>Sialotranscriptomics of Rhipicephalus zambeziensis reveals intricate expression profiles of secretory proteins and suggests tight temporal transcriptional regulation during blood-feeding.</title>
        <authorList>
            <person name="de Castro M.H."/>
            <person name="de Klerk D."/>
            <person name="Pienaar R."/>
            <person name="Rees D.J.G."/>
            <person name="Mans B.J."/>
        </authorList>
    </citation>
    <scope>NUCLEOTIDE SEQUENCE</scope>
    <source>
        <tissue evidence="8">Salivary glands</tissue>
    </source>
</reference>
<evidence type="ECO:0000256" key="3">
    <source>
        <dbReference type="ARBA" id="ARBA00022833"/>
    </source>
</evidence>